<name>A0ACB0M8D1_TRIPR</name>
<evidence type="ECO:0000313" key="2">
    <source>
        <dbReference type="Proteomes" id="UP001177021"/>
    </source>
</evidence>
<accession>A0ACB0M8D1</accession>
<organism evidence="1 2">
    <name type="scientific">Trifolium pratense</name>
    <name type="common">Red clover</name>
    <dbReference type="NCBI Taxonomy" id="57577"/>
    <lineage>
        <taxon>Eukaryota</taxon>
        <taxon>Viridiplantae</taxon>
        <taxon>Streptophyta</taxon>
        <taxon>Embryophyta</taxon>
        <taxon>Tracheophyta</taxon>
        <taxon>Spermatophyta</taxon>
        <taxon>Magnoliopsida</taxon>
        <taxon>eudicotyledons</taxon>
        <taxon>Gunneridae</taxon>
        <taxon>Pentapetalae</taxon>
        <taxon>rosids</taxon>
        <taxon>fabids</taxon>
        <taxon>Fabales</taxon>
        <taxon>Fabaceae</taxon>
        <taxon>Papilionoideae</taxon>
        <taxon>50 kb inversion clade</taxon>
        <taxon>NPAAA clade</taxon>
        <taxon>Hologalegina</taxon>
        <taxon>IRL clade</taxon>
        <taxon>Trifolieae</taxon>
        <taxon>Trifolium</taxon>
    </lineage>
</organism>
<dbReference type="Proteomes" id="UP001177021">
    <property type="component" value="Unassembled WGS sequence"/>
</dbReference>
<reference evidence="1" key="1">
    <citation type="submission" date="2023-10" db="EMBL/GenBank/DDBJ databases">
        <authorList>
            <person name="Rodriguez Cubillos JULIANA M."/>
            <person name="De Vega J."/>
        </authorList>
    </citation>
    <scope>NUCLEOTIDE SEQUENCE</scope>
</reference>
<evidence type="ECO:0000313" key="1">
    <source>
        <dbReference type="EMBL" id="CAJ2675677.1"/>
    </source>
</evidence>
<protein>
    <submittedName>
        <fullName evidence="1">Uncharacterized protein</fullName>
    </submittedName>
</protein>
<sequence>MLRLALRRVSSSSFSSTATVVNSSSRFITGSASKPSLSIWRRKKELGKEGLIITKELKRLQSDPVRLDRFVRSNVSRLLKSDIVSVLFEFQRQDNVFLSIKALQNAAYKADWYVLYIVCSMSQSTEVVHEVRLQF</sequence>
<keyword evidence="2" id="KW-1185">Reference proteome</keyword>
<dbReference type="EMBL" id="CASHSV030000716">
    <property type="protein sequence ID" value="CAJ2675677.1"/>
    <property type="molecule type" value="Genomic_DNA"/>
</dbReference>
<gene>
    <name evidence="1" type="ORF">MILVUS5_LOCUS38640</name>
</gene>
<proteinExistence type="predicted"/>
<comment type="caution">
    <text evidence="1">The sequence shown here is derived from an EMBL/GenBank/DDBJ whole genome shotgun (WGS) entry which is preliminary data.</text>
</comment>